<reference evidence="2 3" key="1">
    <citation type="submission" date="2019-12" db="EMBL/GenBank/DDBJ databases">
        <title>Nesterenkonia muleiensis sp. nov., a novel actinobacterium isolated from sap of Populus euphratica.</title>
        <authorList>
            <person name="Wang R."/>
        </authorList>
    </citation>
    <scope>NUCLEOTIDE SEQUENCE [LARGE SCALE GENOMIC DNA]</scope>
    <source>
        <strain evidence="2 3">F10</strain>
    </source>
</reference>
<evidence type="ECO:0000313" key="3">
    <source>
        <dbReference type="Proteomes" id="UP000460157"/>
    </source>
</evidence>
<feature type="domain" description="CBS" evidence="1">
    <location>
        <begin position="25"/>
        <end position="61"/>
    </location>
</feature>
<protein>
    <recommendedName>
        <fullName evidence="1">CBS domain-containing protein</fullName>
    </recommendedName>
</protein>
<dbReference type="InterPro" id="IPR046342">
    <property type="entry name" value="CBS_dom_sf"/>
</dbReference>
<sequence>MTRDDALPTKLRELIHPVGHRISHTHGLESAARMLSETGADYIVITNMSDRAVGVVTDRDLDNLKESDPERWSFRRCASAVKTQPRLTVDDTVEDVLKVFDQQEVRPLLVHEGREVAGILRPTEVFQWCAEHRPSALDHLARHVAQ</sequence>
<organism evidence="2 3">
    <name type="scientific">Nesterenkonia alkaliphila</name>
    <dbReference type="NCBI Taxonomy" id="1463631"/>
    <lineage>
        <taxon>Bacteria</taxon>
        <taxon>Bacillati</taxon>
        <taxon>Actinomycetota</taxon>
        <taxon>Actinomycetes</taxon>
        <taxon>Micrococcales</taxon>
        <taxon>Micrococcaceae</taxon>
        <taxon>Nesterenkonia</taxon>
    </lineage>
</organism>
<dbReference type="Pfam" id="PF00571">
    <property type="entry name" value="CBS"/>
    <property type="match status" value="1"/>
</dbReference>
<dbReference type="SUPFAM" id="SSF54631">
    <property type="entry name" value="CBS-domain pair"/>
    <property type="match status" value="1"/>
</dbReference>
<proteinExistence type="predicted"/>
<gene>
    <name evidence="2" type="ORF">GNZ21_01430</name>
</gene>
<keyword evidence="3" id="KW-1185">Reference proteome</keyword>
<dbReference type="OrthoDB" id="4965190at2"/>
<dbReference type="AlphaFoldDB" id="A0A7K1UEZ6"/>
<evidence type="ECO:0000313" key="2">
    <source>
        <dbReference type="EMBL" id="MVT25038.1"/>
    </source>
</evidence>
<accession>A0A7K1UEZ6</accession>
<dbReference type="Gene3D" id="3.10.580.10">
    <property type="entry name" value="CBS-domain"/>
    <property type="match status" value="1"/>
</dbReference>
<dbReference type="EMBL" id="WRPM01000009">
    <property type="protein sequence ID" value="MVT25038.1"/>
    <property type="molecule type" value="Genomic_DNA"/>
</dbReference>
<dbReference type="Proteomes" id="UP000460157">
    <property type="component" value="Unassembled WGS sequence"/>
</dbReference>
<dbReference type="InterPro" id="IPR000644">
    <property type="entry name" value="CBS_dom"/>
</dbReference>
<dbReference type="RefSeq" id="WP_157320703.1">
    <property type="nucleotide sequence ID" value="NZ_BMFX01000054.1"/>
</dbReference>
<comment type="caution">
    <text evidence="2">The sequence shown here is derived from an EMBL/GenBank/DDBJ whole genome shotgun (WGS) entry which is preliminary data.</text>
</comment>
<evidence type="ECO:0000259" key="1">
    <source>
        <dbReference type="Pfam" id="PF00571"/>
    </source>
</evidence>
<name>A0A7K1UEZ6_9MICC</name>